<dbReference type="EMBL" id="VSSQ01012849">
    <property type="protein sequence ID" value="MPM50178.1"/>
    <property type="molecule type" value="Genomic_DNA"/>
</dbReference>
<name>A0A645ABV2_9ZZZZ</name>
<comment type="caution">
    <text evidence="1">The sequence shown here is derived from an EMBL/GenBank/DDBJ whole genome shotgun (WGS) entry which is preliminary data.</text>
</comment>
<reference evidence="1" key="1">
    <citation type="submission" date="2019-08" db="EMBL/GenBank/DDBJ databases">
        <authorList>
            <person name="Kucharzyk K."/>
            <person name="Murdoch R.W."/>
            <person name="Higgins S."/>
            <person name="Loffler F."/>
        </authorList>
    </citation>
    <scope>NUCLEOTIDE SEQUENCE</scope>
</reference>
<evidence type="ECO:0000313" key="1">
    <source>
        <dbReference type="EMBL" id="MPM50178.1"/>
    </source>
</evidence>
<protein>
    <submittedName>
        <fullName evidence="1">Uncharacterized protein</fullName>
    </submittedName>
</protein>
<proteinExistence type="predicted"/>
<sequence>MQRSGREVDRRVGVHVRIVQHHVHRRGVILIYVRNVLHGSRVVVDRVNRNGHQRLRLGLTVVAIILEGIRSVEVLVGIVSNNVVGDRNRPVRGLEQIRFRDGSAQHLCGRACVESFGLIRVLIVREHRNRNRLVLVDLRYVVHGAWRIVDLGHRQRNLRPRGQARLVRYGVVDAVRAVEVFRRRVVNLRAVDRERAMRRTVARSNGNGDRVVVGHDIHVVIQRGNVNRLCGVLRSCRGGGLRGGRVVDRRNVDHERDIGRFGVAVRHAQHDRRRPVLVQLRIDGHCPVSVRALRDAHAAAVHERGVGAADERYAQKRRIRLHVRNHHGARAVVGILRQAHVRWRCCKHRQVVDACNVDFVYAVRCSAEFVLHGVRNRRLSKPVLRWGKGNRVSNVRDRATA</sequence>
<organism evidence="1">
    <name type="scientific">bioreactor metagenome</name>
    <dbReference type="NCBI Taxonomy" id="1076179"/>
    <lineage>
        <taxon>unclassified sequences</taxon>
        <taxon>metagenomes</taxon>
        <taxon>ecological metagenomes</taxon>
    </lineage>
</organism>
<dbReference type="AlphaFoldDB" id="A0A645ABV2"/>
<accession>A0A645ABV2</accession>
<gene>
    <name evidence="1" type="ORF">SDC9_96914</name>
</gene>